<keyword evidence="3" id="KW-1185">Reference proteome</keyword>
<dbReference type="AlphaFoldDB" id="A0A0D9V9H6"/>
<dbReference type="EnsemblPlants" id="LPERR01G36200.1">
    <property type="protein sequence ID" value="LPERR01G36200.1"/>
    <property type="gene ID" value="LPERR01G36200"/>
</dbReference>
<reference evidence="2" key="3">
    <citation type="submission" date="2015-04" db="UniProtKB">
        <authorList>
            <consortium name="EnsemblPlants"/>
        </authorList>
    </citation>
    <scope>IDENTIFICATION</scope>
</reference>
<name>A0A0D9V9H6_9ORYZ</name>
<reference evidence="3" key="2">
    <citation type="submission" date="2013-12" db="EMBL/GenBank/DDBJ databases">
        <authorList>
            <person name="Yu Y."/>
            <person name="Lee S."/>
            <person name="de Baynast K."/>
            <person name="Wissotski M."/>
            <person name="Liu L."/>
            <person name="Talag J."/>
            <person name="Goicoechea J."/>
            <person name="Angelova A."/>
            <person name="Jetty R."/>
            <person name="Kudrna D."/>
            <person name="Golser W."/>
            <person name="Rivera L."/>
            <person name="Zhang J."/>
            <person name="Wing R."/>
        </authorList>
    </citation>
    <scope>NUCLEOTIDE SEQUENCE</scope>
</reference>
<dbReference type="Proteomes" id="UP000032180">
    <property type="component" value="Chromosome 1"/>
</dbReference>
<feature type="region of interest" description="Disordered" evidence="1">
    <location>
        <begin position="18"/>
        <end position="93"/>
    </location>
</feature>
<protein>
    <submittedName>
        <fullName evidence="2">Uncharacterized protein</fullName>
    </submittedName>
</protein>
<accession>A0A0D9V9H6</accession>
<organism evidence="2 3">
    <name type="scientific">Leersia perrieri</name>
    <dbReference type="NCBI Taxonomy" id="77586"/>
    <lineage>
        <taxon>Eukaryota</taxon>
        <taxon>Viridiplantae</taxon>
        <taxon>Streptophyta</taxon>
        <taxon>Embryophyta</taxon>
        <taxon>Tracheophyta</taxon>
        <taxon>Spermatophyta</taxon>
        <taxon>Magnoliopsida</taxon>
        <taxon>Liliopsida</taxon>
        <taxon>Poales</taxon>
        <taxon>Poaceae</taxon>
        <taxon>BOP clade</taxon>
        <taxon>Oryzoideae</taxon>
        <taxon>Oryzeae</taxon>
        <taxon>Oryzinae</taxon>
        <taxon>Leersia</taxon>
    </lineage>
</organism>
<dbReference type="Gramene" id="LPERR01G36200.1">
    <property type="protein sequence ID" value="LPERR01G36200.1"/>
    <property type="gene ID" value="LPERR01G36200"/>
</dbReference>
<proteinExistence type="predicted"/>
<evidence type="ECO:0000313" key="3">
    <source>
        <dbReference type="Proteomes" id="UP000032180"/>
    </source>
</evidence>
<reference evidence="2 3" key="1">
    <citation type="submission" date="2012-08" db="EMBL/GenBank/DDBJ databases">
        <title>Oryza genome evolution.</title>
        <authorList>
            <person name="Wing R.A."/>
        </authorList>
    </citation>
    <scope>NUCLEOTIDE SEQUENCE</scope>
</reference>
<sequence>MVRSYGYGGGGGYSSYGYGNNGGGYGGNNRGSYGGNNGGVQYPYGGSSGGWGTPPAQQQPTQISIYMTPPGSSQNEGNGERRDGGRNGLFGPTFQAVGGYMDRRLGLD</sequence>
<feature type="compositionally biased region" description="Gly residues" evidence="1">
    <location>
        <begin position="18"/>
        <end position="38"/>
    </location>
</feature>
<evidence type="ECO:0000256" key="1">
    <source>
        <dbReference type="SAM" id="MobiDB-lite"/>
    </source>
</evidence>
<feature type="compositionally biased region" description="Polar residues" evidence="1">
    <location>
        <begin position="55"/>
        <end position="74"/>
    </location>
</feature>
<dbReference type="HOGENOM" id="CLU_2200707_0_0_1"/>
<evidence type="ECO:0000313" key="2">
    <source>
        <dbReference type="EnsemblPlants" id="LPERR01G36200.1"/>
    </source>
</evidence>